<dbReference type="EMBL" id="RQER01000008">
    <property type="protein sequence ID" value="TGJ99839.1"/>
    <property type="molecule type" value="Genomic_DNA"/>
</dbReference>
<dbReference type="AlphaFoldDB" id="A0A5R2ATQ7"/>
<dbReference type="RefSeq" id="WP_135698345.1">
    <property type="nucleotide sequence ID" value="NZ_RQER01000008.1"/>
</dbReference>
<evidence type="ECO:0000313" key="2">
    <source>
        <dbReference type="Proteomes" id="UP000297946"/>
    </source>
</evidence>
<dbReference type="Proteomes" id="UP000297946">
    <property type="component" value="Unassembled WGS sequence"/>
</dbReference>
<name>A0A5R2ATQ7_9LEPT</name>
<gene>
    <name evidence="1" type="ORF">EHO57_13845</name>
</gene>
<organism evidence="1 2">
    <name type="scientific">Leptospira langatensis</name>
    <dbReference type="NCBI Taxonomy" id="2484983"/>
    <lineage>
        <taxon>Bacteria</taxon>
        <taxon>Pseudomonadati</taxon>
        <taxon>Spirochaetota</taxon>
        <taxon>Spirochaetia</taxon>
        <taxon>Leptospirales</taxon>
        <taxon>Leptospiraceae</taxon>
        <taxon>Leptospira</taxon>
    </lineage>
</organism>
<accession>A0A5R2ATQ7</accession>
<sequence length="260" mass="28267">MANEVAISLVGNQVKVFHTNAFQKINPDDFDRFSGANPEHSIVPAILTAILAAIGQAEDTYIGFGVTTDGTNIEVDSGIIIRPDTVFRFPAVSLIPNPDALAGIYEILLDQSLTDPAALMLWDTAGKSFQPGSGPTRKTNEVKLFEQWVPSLPAPSPTTGRVGLLHYKRDVIGGPITEATLLLPVYDPQFLGVGVGLNPAIGDRTTLTNAINWLFNYVEAKDFIRTVPSAGFDNAKFQVRTQGNYAYWTNDEGVTWRPFA</sequence>
<reference evidence="1 2" key="1">
    <citation type="journal article" date="2019" name="PLoS Negl. Trop. Dis.">
        <title>Revisiting the worldwide diversity of Leptospira species in the environment.</title>
        <authorList>
            <person name="Vincent A.T."/>
            <person name="Schiettekatte O."/>
            <person name="Bourhy P."/>
            <person name="Veyrier F.J."/>
            <person name="Picardeau M."/>
        </authorList>
    </citation>
    <scope>NUCLEOTIDE SEQUENCE [LARGE SCALE GENOMIC DNA]</scope>
    <source>
        <strain evidence="1 2">SSW18</strain>
    </source>
</reference>
<comment type="caution">
    <text evidence="1">The sequence shown here is derived from an EMBL/GenBank/DDBJ whole genome shotgun (WGS) entry which is preliminary data.</text>
</comment>
<evidence type="ECO:0000313" key="1">
    <source>
        <dbReference type="EMBL" id="TGJ99839.1"/>
    </source>
</evidence>
<proteinExistence type="predicted"/>
<protein>
    <submittedName>
        <fullName evidence="1">Uncharacterized protein</fullName>
    </submittedName>
</protein>